<evidence type="ECO:0000256" key="10">
    <source>
        <dbReference type="PROSITE-ProRule" id="PRU00473"/>
    </source>
</evidence>
<comment type="caution">
    <text evidence="13">The sequence shown here is derived from an EMBL/GenBank/DDBJ whole genome shotgun (WGS) entry which is preliminary data.</text>
</comment>
<dbReference type="InterPro" id="IPR028974">
    <property type="entry name" value="TSP_type-3_rpt"/>
</dbReference>
<protein>
    <submittedName>
        <fullName evidence="13">Porin</fullName>
    </submittedName>
</protein>
<dbReference type="InterPro" id="IPR006665">
    <property type="entry name" value="OmpA-like"/>
</dbReference>
<evidence type="ECO:0000256" key="7">
    <source>
        <dbReference type="ARBA" id="ARBA00023114"/>
    </source>
</evidence>
<comment type="similarity">
    <text evidence="2">Belongs to the outer membrane OOP (TC 1.B.6) superfamily. OmpA family.</text>
</comment>
<dbReference type="InterPro" id="IPR006664">
    <property type="entry name" value="OMP_bac"/>
</dbReference>
<dbReference type="CDD" id="cd07185">
    <property type="entry name" value="OmpA_C-like"/>
    <property type="match status" value="1"/>
</dbReference>
<dbReference type="SUPFAM" id="SSF56925">
    <property type="entry name" value="OMPA-like"/>
    <property type="match status" value="1"/>
</dbReference>
<proteinExistence type="inferred from homology"/>
<dbReference type="InterPro" id="IPR036737">
    <property type="entry name" value="OmpA-like_sf"/>
</dbReference>
<keyword evidence="11" id="KW-0732">Signal</keyword>
<keyword evidence="14" id="KW-1185">Reference proteome</keyword>
<dbReference type="Gene3D" id="3.30.1330.60">
    <property type="entry name" value="OmpA-like domain"/>
    <property type="match status" value="1"/>
</dbReference>
<evidence type="ECO:0000256" key="5">
    <source>
        <dbReference type="ARBA" id="ARBA00022692"/>
    </source>
</evidence>
<evidence type="ECO:0000256" key="11">
    <source>
        <dbReference type="SAM" id="SignalP"/>
    </source>
</evidence>
<evidence type="ECO:0000256" key="6">
    <source>
        <dbReference type="ARBA" id="ARBA00023065"/>
    </source>
</evidence>
<evidence type="ECO:0000256" key="1">
    <source>
        <dbReference type="ARBA" id="ARBA00004571"/>
    </source>
</evidence>
<evidence type="ECO:0000259" key="12">
    <source>
        <dbReference type="PROSITE" id="PS51123"/>
    </source>
</evidence>
<dbReference type="PANTHER" id="PTHR30329">
    <property type="entry name" value="STATOR ELEMENT OF FLAGELLAR MOTOR COMPLEX"/>
    <property type="match status" value="1"/>
</dbReference>
<dbReference type="SUPFAM" id="SSF103647">
    <property type="entry name" value="TSP type-3 repeat"/>
    <property type="match status" value="1"/>
</dbReference>
<accession>A0ABQ6F0P3</accession>
<comment type="subcellular location">
    <subcellularLocation>
        <location evidence="1">Cell outer membrane</location>
        <topology evidence="1">Multi-pass membrane protein</topology>
    </subcellularLocation>
</comment>
<dbReference type="SUPFAM" id="SSF103088">
    <property type="entry name" value="OmpA-like"/>
    <property type="match status" value="1"/>
</dbReference>
<dbReference type="EMBL" id="BSPW01000054">
    <property type="protein sequence ID" value="GLT18819.1"/>
    <property type="molecule type" value="Genomic_DNA"/>
</dbReference>
<dbReference type="Gene3D" id="2.40.160.20">
    <property type="match status" value="1"/>
</dbReference>
<dbReference type="Proteomes" id="UP001157138">
    <property type="component" value="Unassembled WGS sequence"/>
</dbReference>
<dbReference type="InterPro" id="IPR000498">
    <property type="entry name" value="OmpA-like_TM_dom"/>
</dbReference>
<keyword evidence="3" id="KW-0813">Transport</keyword>
<feature type="domain" description="OmpA-like" evidence="12">
    <location>
        <begin position="235"/>
        <end position="353"/>
    </location>
</feature>
<keyword evidence="5" id="KW-0812">Transmembrane</keyword>
<dbReference type="Pfam" id="PF01389">
    <property type="entry name" value="OmpA_membrane"/>
    <property type="match status" value="1"/>
</dbReference>
<keyword evidence="4" id="KW-1134">Transmembrane beta strand</keyword>
<evidence type="ECO:0000256" key="2">
    <source>
        <dbReference type="ARBA" id="ARBA00005710"/>
    </source>
</evidence>
<feature type="signal peptide" evidence="11">
    <location>
        <begin position="1"/>
        <end position="20"/>
    </location>
</feature>
<gene>
    <name evidence="13" type="ORF">GCM10007938_26000</name>
</gene>
<sequence length="359" mass="39538">MCSIRKLMLLTLTVPLAAHAHHVLSPWYFGAGMGINDYEVSNDQVGKVSSDDDTTFAGDMFAGYFFNENFGFELGYRYLGEAEMLDSTSTSYTLETKGITAGLVAFLPLSSKWSLSAEAGAMNYQISSDSSEYTNDNGVAPYLGAGVGYNITQNVKLQAQYRRYESSWDTFQMNSNYMGLELSYRFSGKNLGVAPTDAMNTPLDTDGDGVNDDLDICPNTPTTHQVDSRGCSEYVKKIEQHDLAMIQFANNSSVVTQGSYKYIEELANYMNSYPQSTVLISGHASKVGNEEYNIKLSLQRANSVARILIEKYGIDEVRVETKGFGSSEPKMAGSSATANEVNRRIEAHVSRTTQEVLLK</sequence>
<dbReference type="InterPro" id="IPR050330">
    <property type="entry name" value="Bact_OuterMem_StrucFunc"/>
</dbReference>
<dbReference type="PRINTS" id="PR01021">
    <property type="entry name" value="OMPADOMAIN"/>
</dbReference>
<keyword evidence="7" id="KW-0626">Porin</keyword>
<keyword evidence="6" id="KW-0406">Ion transport</keyword>
<organism evidence="13 14">
    <name type="scientific">Vibrio zhanjiangensis</name>
    <dbReference type="NCBI Taxonomy" id="1046128"/>
    <lineage>
        <taxon>Bacteria</taxon>
        <taxon>Pseudomonadati</taxon>
        <taxon>Pseudomonadota</taxon>
        <taxon>Gammaproteobacteria</taxon>
        <taxon>Vibrionales</taxon>
        <taxon>Vibrionaceae</taxon>
        <taxon>Vibrio</taxon>
    </lineage>
</organism>
<evidence type="ECO:0000313" key="14">
    <source>
        <dbReference type="Proteomes" id="UP001157138"/>
    </source>
</evidence>
<evidence type="ECO:0000313" key="13">
    <source>
        <dbReference type="EMBL" id="GLT18819.1"/>
    </source>
</evidence>
<dbReference type="InterPro" id="IPR011250">
    <property type="entry name" value="OMP/PagP_B-barrel"/>
</dbReference>
<dbReference type="RefSeq" id="WP_284192691.1">
    <property type="nucleotide sequence ID" value="NZ_BSPW01000054.1"/>
</dbReference>
<dbReference type="PANTHER" id="PTHR30329:SF21">
    <property type="entry name" value="LIPOPROTEIN YIAD-RELATED"/>
    <property type="match status" value="1"/>
</dbReference>
<keyword evidence="9" id="KW-0998">Cell outer membrane</keyword>
<reference evidence="14" key="1">
    <citation type="journal article" date="2019" name="Int. J. Syst. Evol. Microbiol.">
        <title>The Global Catalogue of Microorganisms (GCM) 10K type strain sequencing project: providing services to taxonomists for standard genome sequencing and annotation.</title>
        <authorList>
            <consortium name="The Broad Institute Genomics Platform"/>
            <consortium name="The Broad Institute Genome Sequencing Center for Infectious Disease"/>
            <person name="Wu L."/>
            <person name="Ma J."/>
        </authorList>
    </citation>
    <scope>NUCLEOTIDE SEQUENCE [LARGE SCALE GENOMIC DNA]</scope>
    <source>
        <strain evidence="14">NBRC 108723</strain>
    </source>
</reference>
<evidence type="ECO:0000256" key="9">
    <source>
        <dbReference type="ARBA" id="ARBA00023237"/>
    </source>
</evidence>
<name>A0ABQ6F0P3_9VIBR</name>
<evidence type="ECO:0000256" key="4">
    <source>
        <dbReference type="ARBA" id="ARBA00022452"/>
    </source>
</evidence>
<keyword evidence="8 10" id="KW-0472">Membrane</keyword>
<dbReference type="Pfam" id="PF00691">
    <property type="entry name" value="OmpA"/>
    <property type="match status" value="1"/>
</dbReference>
<evidence type="ECO:0000256" key="8">
    <source>
        <dbReference type="ARBA" id="ARBA00023136"/>
    </source>
</evidence>
<evidence type="ECO:0000256" key="3">
    <source>
        <dbReference type="ARBA" id="ARBA00022448"/>
    </source>
</evidence>
<dbReference type="PROSITE" id="PS51123">
    <property type="entry name" value="OMPA_2"/>
    <property type="match status" value="1"/>
</dbReference>
<feature type="chain" id="PRO_5047322384" evidence="11">
    <location>
        <begin position="21"/>
        <end position="359"/>
    </location>
</feature>